<accession>A0ABS8GH57</accession>
<evidence type="ECO:0000313" key="3">
    <source>
        <dbReference type="Proteomes" id="UP001139168"/>
    </source>
</evidence>
<proteinExistence type="predicted"/>
<name>A0ABS8GH57_9MICC</name>
<evidence type="ECO:0000256" key="1">
    <source>
        <dbReference type="SAM" id="MobiDB-lite"/>
    </source>
</evidence>
<organism evidence="2 3">
    <name type="scientific">Arthrobacter gengyunqii</name>
    <dbReference type="NCBI Taxonomy" id="2886940"/>
    <lineage>
        <taxon>Bacteria</taxon>
        <taxon>Bacillati</taxon>
        <taxon>Actinomycetota</taxon>
        <taxon>Actinomycetes</taxon>
        <taxon>Micrococcales</taxon>
        <taxon>Micrococcaceae</taxon>
        <taxon>Arthrobacter</taxon>
    </lineage>
</organism>
<evidence type="ECO:0000313" key="2">
    <source>
        <dbReference type="EMBL" id="MCC3265909.1"/>
    </source>
</evidence>
<sequence>MHSTDQIRHARAFLTAAVGPNPSPRTVRLIQEQGPVETAEAILAGKITDLGSESVNDATGADLLVAAAARGRGLPNPRRPPVARSPERPERYSRTAPRLDRELPVGCFGLSHRTTPCPTQWWDKKVPVDKGMQGVPIYRPIT</sequence>
<dbReference type="Proteomes" id="UP001139168">
    <property type="component" value="Unassembled WGS sequence"/>
</dbReference>
<dbReference type="EMBL" id="JAJFZQ010000005">
    <property type="protein sequence ID" value="MCC3265909.1"/>
    <property type="molecule type" value="Genomic_DNA"/>
</dbReference>
<protein>
    <submittedName>
        <fullName evidence="2">Uncharacterized protein</fullName>
    </submittedName>
</protein>
<gene>
    <name evidence="2" type="ORF">LJ752_07610</name>
</gene>
<reference evidence="2" key="1">
    <citation type="submission" date="2021-10" db="EMBL/GenBank/DDBJ databases">
        <title>Novel species in genus Arthrobacter.</title>
        <authorList>
            <person name="Liu Y."/>
        </authorList>
    </citation>
    <scope>NUCLEOTIDE SEQUENCE</scope>
    <source>
        <strain evidence="2">Zg-Y786</strain>
    </source>
</reference>
<feature type="compositionally biased region" description="Basic and acidic residues" evidence="1">
    <location>
        <begin position="85"/>
        <end position="98"/>
    </location>
</feature>
<dbReference type="RefSeq" id="WP_227890727.1">
    <property type="nucleotide sequence ID" value="NZ_JAJFZQ010000005.1"/>
</dbReference>
<comment type="caution">
    <text evidence="2">The sequence shown here is derived from an EMBL/GenBank/DDBJ whole genome shotgun (WGS) entry which is preliminary data.</text>
</comment>
<keyword evidence="3" id="KW-1185">Reference proteome</keyword>
<feature type="region of interest" description="Disordered" evidence="1">
    <location>
        <begin position="70"/>
        <end position="98"/>
    </location>
</feature>